<organism evidence="1 2">
    <name type="scientific">Somion occarium</name>
    <dbReference type="NCBI Taxonomy" id="3059160"/>
    <lineage>
        <taxon>Eukaryota</taxon>
        <taxon>Fungi</taxon>
        <taxon>Dikarya</taxon>
        <taxon>Basidiomycota</taxon>
        <taxon>Agaricomycotina</taxon>
        <taxon>Agaricomycetes</taxon>
        <taxon>Polyporales</taxon>
        <taxon>Cerrenaceae</taxon>
        <taxon>Somion</taxon>
    </lineage>
</organism>
<keyword evidence="2" id="KW-1185">Reference proteome</keyword>
<gene>
    <name evidence="1" type="ORF">GFSPODELE1_LOCUS3752</name>
</gene>
<reference evidence="2" key="1">
    <citation type="submission" date="2024-04" db="EMBL/GenBank/DDBJ databases">
        <authorList>
            <person name="Shaw F."/>
            <person name="Minotto A."/>
        </authorList>
    </citation>
    <scope>NUCLEOTIDE SEQUENCE [LARGE SCALE GENOMIC DNA]</scope>
</reference>
<protein>
    <submittedName>
        <fullName evidence="1">Uncharacterized protein</fullName>
    </submittedName>
</protein>
<dbReference type="EMBL" id="OZ037945">
    <property type="protein sequence ID" value="CAL1701785.1"/>
    <property type="molecule type" value="Genomic_DNA"/>
</dbReference>
<proteinExistence type="predicted"/>
<dbReference type="Proteomes" id="UP001497453">
    <property type="component" value="Chromosome 2"/>
</dbReference>
<accession>A0ABP1D1N1</accession>
<evidence type="ECO:0000313" key="1">
    <source>
        <dbReference type="EMBL" id="CAL1701785.1"/>
    </source>
</evidence>
<sequence length="157" mass="17847">MARVRDTEYISASDPNKATAIVGTVFMPSTTFEHPGAVAIPSSMKTYPLRLPSYRASYLGRYHPYSRKSNKPVDLMKRIDLPFEQSGRLSSALSVVSEEDEYEEAIIEPPANSYEQPKLIIIERQPATYTNLVRRMNAFAIALVRHIRRRSTMKPEV</sequence>
<evidence type="ECO:0000313" key="2">
    <source>
        <dbReference type="Proteomes" id="UP001497453"/>
    </source>
</evidence>
<name>A0ABP1D1N1_9APHY</name>